<keyword evidence="5" id="KW-0378">Hydrolase</keyword>
<keyword evidence="6" id="KW-0695">RNA-directed DNA polymerase</keyword>
<evidence type="ECO:0000256" key="5">
    <source>
        <dbReference type="ARBA" id="ARBA00022801"/>
    </source>
</evidence>
<evidence type="ECO:0000313" key="9">
    <source>
        <dbReference type="Proteomes" id="UP000515211"/>
    </source>
</evidence>
<dbReference type="Pfam" id="PF17921">
    <property type="entry name" value="Integrase_H2C2"/>
    <property type="match status" value="1"/>
</dbReference>
<dbReference type="Pfam" id="PF17917">
    <property type="entry name" value="RT_RNaseH"/>
    <property type="match status" value="1"/>
</dbReference>
<dbReference type="RefSeq" id="XP_015933178.1">
    <property type="nucleotide sequence ID" value="XM_016077692.1"/>
</dbReference>
<dbReference type="PANTHER" id="PTHR48475:SF2">
    <property type="entry name" value="RIBONUCLEASE H"/>
    <property type="match status" value="1"/>
</dbReference>
<dbReference type="PROSITE" id="PS50879">
    <property type="entry name" value="RNASE_H_1"/>
    <property type="match status" value="1"/>
</dbReference>
<dbReference type="InterPro" id="IPR012337">
    <property type="entry name" value="RNaseH-like_sf"/>
</dbReference>
<dbReference type="Proteomes" id="UP000515211">
    <property type="component" value="Chromosome 7"/>
</dbReference>
<dbReference type="InterPro" id="IPR043502">
    <property type="entry name" value="DNA/RNA_pol_sf"/>
</dbReference>
<dbReference type="InterPro" id="IPR041588">
    <property type="entry name" value="Integrase_H2C2"/>
</dbReference>
<keyword evidence="1" id="KW-0808">Transferase</keyword>
<proteinExistence type="predicted"/>
<keyword evidence="9" id="KW-1185">Reference proteome</keyword>
<dbReference type="GO" id="GO:0004523">
    <property type="term" value="F:RNA-DNA hybrid ribonuclease activity"/>
    <property type="evidence" value="ECO:0007669"/>
    <property type="project" value="InterPro"/>
</dbReference>
<dbReference type="AlphaFoldDB" id="A0A6P4B6Y2"/>
<dbReference type="InterPro" id="IPR036397">
    <property type="entry name" value="RNaseH_sf"/>
</dbReference>
<evidence type="ECO:0000313" key="10">
    <source>
        <dbReference type="RefSeq" id="XP_015933178.1"/>
    </source>
</evidence>
<dbReference type="InterPro" id="IPR001584">
    <property type="entry name" value="Integrase_cat-core"/>
</dbReference>
<dbReference type="PROSITE" id="PS50994">
    <property type="entry name" value="INTEGRASE"/>
    <property type="match status" value="1"/>
</dbReference>
<dbReference type="InterPro" id="IPR002156">
    <property type="entry name" value="RNaseH_domain"/>
</dbReference>
<evidence type="ECO:0000259" key="8">
    <source>
        <dbReference type="PROSITE" id="PS50994"/>
    </source>
</evidence>
<dbReference type="Pfam" id="PF00665">
    <property type="entry name" value="rve"/>
    <property type="match status" value="1"/>
</dbReference>
<dbReference type="SUPFAM" id="SSF53098">
    <property type="entry name" value="Ribonuclease H-like"/>
    <property type="match status" value="2"/>
</dbReference>
<evidence type="ECO:0000256" key="1">
    <source>
        <dbReference type="ARBA" id="ARBA00022679"/>
    </source>
</evidence>
<name>A0A6P4B6Y2_ARADU</name>
<dbReference type="Pfam" id="PF13456">
    <property type="entry name" value="RVT_3"/>
    <property type="match status" value="1"/>
</dbReference>
<reference evidence="10" key="2">
    <citation type="submission" date="2025-08" db="UniProtKB">
        <authorList>
            <consortium name="RefSeq"/>
        </authorList>
    </citation>
    <scope>IDENTIFICATION</scope>
    <source>
        <tissue evidence="10">Whole plant</tissue>
    </source>
</reference>
<dbReference type="GO" id="GO:0003964">
    <property type="term" value="F:RNA-directed DNA polymerase activity"/>
    <property type="evidence" value="ECO:0007669"/>
    <property type="project" value="UniProtKB-KW"/>
</dbReference>
<keyword evidence="4" id="KW-0255">Endonuclease</keyword>
<feature type="domain" description="RNase H type-1" evidence="7">
    <location>
        <begin position="157"/>
        <end position="286"/>
    </location>
</feature>
<protein>
    <submittedName>
        <fullName evidence="10">Uncharacterized protein LOC107459462</fullName>
    </submittedName>
</protein>
<reference evidence="9" key="1">
    <citation type="journal article" date="2016" name="Nat. Genet.">
        <title>The genome sequences of Arachis duranensis and Arachis ipaensis, the diploid ancestors of cultivated peanut.</title>
        <authorList>
            <person name="Bertioli D.J."/>
            <person name="Cannon S.B."/>
            <person name="Froenicke L."/>
            <person name="Huang G."/>
            <person name="Farmer A.D."/>
            <person name="Cannon E.K."/>
            <person name="Liu X."/>
            <person name="Gao D."/>
            <person name="Clevenger J."/>
            <person name="Dash S."/>
            <person name="Ren L."/>
            <person name="Moretzsohn M.C."/>
            <person name="Shirasawa K."/>
            <person name="Huang W."/>
            <person name="Vidigal B."/>
            <person name="Abernathy B."/>
            <person name="Chu Y."/>
            <person name="Niederhuth C.E."/>
            <person name="Umale P."/>
            <person name="Araujo A.C."/>
            <person name="Kozik A."/>
            <person name="Kim K.D."/>
            <person name="Burow M.D."/>
            <person name="Varshney R.K."/>
            <person name="Wang X."/>
            <person name="Zhang X."/>
            <person name="Barkley N."/>
            <person name="Guimaraes P.M."/>
            <person name="Isobe S."/>
            <person name="Guo B."/>
            <person name="Liao B."/>
            <person name="Stalker H.T."/>
            <person name="Schmitz R.J."/>
            <person name="Scheffler B.E."/>
            <person name="Leal-Bertioli S.C."/>
            <person name="Xun X."/>
            <person name="Jackson S.A."/>
            <person name="Michelmore R."/>
            <person name="Ozias-Akins P."/>
        </authorList>
    </citation>
    <scope>NUCLEOTIDE SEQUENCE [LARGE SCALE GENOMIC DNA]</scope>
    <source>
        <strain evidence="9">cv. V14167</strain>
    </source>
</reference>
<evidence type="ECO:0000256" key="4">
    <source>
        <dbReference type="ARBA" id="ARBA00022759"/>
    </source>
</evidence>
<feature type="domain" description="Integrase catalytic" evidence="8">
    <location>
        <begin position="444"/>
        <end position="546"/>
    </location>
</feature>
<dbReference type="GeneID" id="107459462"/>
<dbReference type="KEGG" id="adu:107459462"/>
<evidence type="ECO:0000256" key="6">
    <source>
        <dbReference type="ARBA" id="ARBA00022918"/>
    </source>
</evidence>
<keyword evidence="2" id="KW-0548">Nucleotidyltransferase</keyword>
<dbReference type="Gene3D" id="1.10.340.70">
    <property type="match status" value="1"/>
</dbReference>
<dbReference type="PANTHER" id="PTHR48475">
    <property type="entry name" value="RIBONUCLEASE H"/>
    <property type="match status" value="1"/>
</dbReference>
<dbReference type="Gene3D" id="3.30.420.10">
    <property type="entry name" value="Ribonuclease H-like superfamily/Ribonuclease H"/>
    <property type="match status" value="2"/>
</dbReference>
<evidence type="ECO:0000256" key="2">
    <source>
        <dbReference type="ARBA" id="ARBA00022695"/>
    </source>
</evidence>
<evidence type="ECO:0000256" key="3">
    <source>
        <dbReference type="ARBA" id="ARBA00022722"/>
    </source>
</evidence>
<dbReference type="SUPFAM" id="SSF56672">
    <property type="entry name" value="DNA/RNA polymerases"/>
    <property type="match status" value="1"/>
</dbReference>
<dbReference type="CDD" id="cd09279">
    <property type="entry name" value="RNase_HI_like"/>
    <property type="match status" value="1"/>
</dbReference>
<keyword evidence="3" id="KW-0540">Nuclease</keyword>
<gene>
    <name evidence="10" type="primary">LOC107459462</name>
</gene>
<dbReference type="GO" id="GO:0003676">
    <property type="term" value="F:nucleic acid binding"/>
    <property type="evidence" value="ECO:0007669"/>
    <property type="project" value="InterPro"/>
</dbReference>
<evidence type="ECO:0000259" key="7">
    <source>
        <dbReference type="PROSITE" id="PS50879"/>
    </source>
</evidence>
<dbReference type="InterPro" id="IPR041373">
    <property type="entry name" value="RT_RNaseH"/>
</dbReference>
<organism evidence="9 10">
    <name type="scientific">Arachis duranensis</name>
    <name type="common">Wild peanut</name>
    <dbReference type="NCBI Taxonomy" id="130453"/>
    <lineage>
        <taxon>Eukaryota</taxon>
        <taxon>Viridiplantae</taxon>
        <taxon>Streptophyta</taxon>
        <taxon>Embryophyta</taxon>
        <taxon>Tracheophyta</taxon>
        <taxon>Spermatophyta</taxon>
        <taxon>Magnoliopsida</taxon>
        <taxon>eudicotyledons</taxon>
        <taxon>Gunneridae</taxon>
        <taxon>Pentapetalae</taxon>
        <taxon>rosids</taxon>
        <taxon>fabids</taxon>
        <taxon>Fabales</taxon>
        <taxon>Fabaceae</taxon>
        <taxon>Papilionoideae</taxon>
        <taxon>50 kb inversion clade</taxon>
        <taxon>dalbergioids sensu lato</taxon>
        <taxon>Dalbergieae</taxon>
        <taxon>Pterocarpus clade</taxon>
        <taxon>Arachis</taxon>
    </lineage>
</organism>
<dbReference type="GO" id="GO:0015074">
    <property type="term" value="P:DNA integration"/>
    <property type="evidence" value="ECO:0007669"/>
    <property type="project" value="InterPro"/>
</dbReference>
<sequence>MEFTVQRSILGVQKVLKSTSNLTRPIVGKELVLYLSVVDKAVASALIREDEVEQHPIYFTSKVLQGPELRYQKLEKFAYSLVVASHRLRPYFQARTIKVRTNQPMKQILQKKDIARRMVQWAIELSKFDLKYKTRMAIKSQCLTDFIAEYAGDKEEESTTWELYIDGFSNKMGSGASIILVNKEGTQIEIFLKFEFSASNNQAEYEALIAGLKLAEEVGVTKVMIFSDSQVVTSQINEEYQAKDPNMKRYLEKTLEYLRRFAETEIKHITRDLNSRADSLSKLASTKPGGNNKSLIQKTLQEPSVVKIEAKQDVLEISGSDLEWMNPLVEYLKFDILPKEEKEAKKIQREEQSYTLVKNILYKRGISTPLLKCVPTSRTAVVLEEVHNGICGNHLGDRSLARKVIRAGFYWPILQKDTTEFMKKCQPCQMHANFHVAPPEELISITSPWLFTKWGLDLLGPFPQAPGQVKYLIVRVDYFTKWIEAEPLATITAQRSRKFPYKNIITRYGVPHSITTDNGTQFTDSIFRNLVANMKIKHQFTSVEHP</sequence>
<accession>A0A6P4B6Y2</accession>